<evidence type="ECO:0000313" key="11">
    <source>
        <dbReference type="Proteomes" id="UP001165395"/>
    </source>
</evidence>
<organism evidence="10 11">
    <name type="scientific">Leeia speluncae</name>
    <dbReference type="NCBI Taxonomy" id="2884804"/>
    <lineage>
        <taxon>Bacteria</taxon>
        <taxon>Pseudomonadati</taxon>
        <taxon>Pseudomonadota</taxon>
        <taxon>Betaproteobacteria</taxon>
        <taxon>Neisseriales</taxon>
        <taxon>Leeiaceae</taxon>
        <taxon>Leeia</taxon>
    </lineage>
</organism>
<dbReference type="NCBIfam" id="TIGR00668">
    <property type="entry name" value="apaH"/>
    <property type="match status" value="1"/>
</dbReference>
<proteinExistence type="inferred from homology"/>
<gene>
    <name evidence="10" type="ORF">LIN78_07565</name>
</gene>
<evidence type="ECO:0000259" key="9">
    <source>
        <dbReference type="Pfam" id="PF00149"/>
    </source>
</evidence>
<evidence type="ECO:0000256" key="6">
    <source>
        <dbReference type="ARBA" id="ARBA00032248"/>
    </source>
</evidence>
<dbReference type="Gene3D" id="3.60.21.10">
    <property type="match status" value="1"/>
</dbReference>
<name>A0ABS8D601_9NEIS</name>
<dbReference type="PIRSF" id="PIRSF000903">
    <property type="entry name" value="B5n-ttraPtase_sm"/>
    <property type="match status" value="1"/>
</dbReference>
<dbReference type="NCBIfam" id="NF001204">
    <property type="entry name" value="PRK00166.1"/>
    <property type="match status" value="1"/>
</dbReference>
<evidence type="ECO:0000256" key="3">
    <source>
        <dbReference type="ARBA" id="ARBA00012506"/>
    </source>
</evidence>
<dbReference type="GO" id="GO:0008803">
    <property type="term" value="F:bis(5'-nucleosyl)-tetraphosphatase (symmetrical) activity"/>
    <property type="evidence" value="ECO:0007669"/>
    <property type="project" value="UniProtKB-EC"/>
</dbReference>
<dbReference type="InterPro" id="IPR004617">
    <property type="entry name" value="ApaH"/>
</dbReference>
<comment type="function">
    <text evidence="1">Hydrolyzes diadenosine 5',5'''-P1,P4-tetraphosphate to yield ADP.</text>
</comment>
<evidence type="ECO:0000256" key="5">
    <source>
        <dbReference type="ARBA" id="ARBA00031248"/>
    </source>
</evidence>
<evidence type="ECO:0000313" key="10">
    <source>
        <dbReference type="EMBL" id="MCB6183401.1"/>
    </source>
</evidence>
<evidence type="ECO:0000256" key="4">
    <source>
        <dbReference type="ARBA" id="ARBA00022801"/>
    </source>
</evidence>
<keyword evidence="4 10" id="KW-0378">Hydrolase</keyword>
<sequence>MATYVIGDLQGCFSALQLLLSELNWQPETDRLVFVGDLVNRGQGSLETLRFIRQLGDKAGVVLGNHDLFLLAASEGHAKIRDDDTITPILEASDREELLAWLREQPLARMESGHLIVHAGLLPTWSAKQALSLAKEVSKALRGKKWQKFLAKLWGNKPGHWDDALEGDDRLRVIVNAMTRLRFVDEDGDIDFKYKGEIEGAPSNLTPWFDAPNRQSADTPIIFGHWSALGLKIDHPIYALDTGAIWGGKLTAMCLEDKRIIQVDCSQLPDAIPLMTE</sequence>
<dbReference type="CDD" id="cd07422">
    <property type="entry name" value="MPP_ApaH"/>
    <property type="match status" value="1"/>
</dbReference>
<dbReference type="PANTHER" id="PTHR40942:SF4">
    <property type="entry name" value="CYTOCHROME C5"/>
    <property type="match status" value="1"/>
</dbReference>
<dbReference type="PANTHER" id="PTHR40942">
    <property type="match status" value="1"/>
</dbReference>
<dbReference type="EMBL" id="JAJBZT010000003">
    <property type="protein sequence ID" value="MCB6183401.1"/>
    <property type="molecule type" value="Genomic_DNA"/>
</dbReference>
<dbReference type="InterPro" id="IPR004843">
    <property type="entry name" value="Calcineurin-like_PHP"/>
</dbReference>
<accession>A0ABS8D601</accession>
<keyword evidence="11" id="KW-1185">Reference proteome</keyword>
<feature type="domain" description="Calcineurin-like phosphoesterase" evidence="9">
    <location>
        <begin position="3"/>
        <end position="152"/>
    </location>
</feature>
<evidence type="ECO:0000256" key="2">
    <source>
        <dbReference type="ARBA" id="ARBA00005419"/>
    </source>
</evidence>
<dbReference type="Pfam" id="PF00149">
    <property type="entry name" value="Metallophos"/>
    <property type="match status" value="1"/>
</dbReference>
<dbReference type="SUPFAM" id="SSF56300">
    <property type="entry name" value="Metallo-dependent phosphatases"/>
    <property type="match status" value="1"/>
</dbReference>
<evidence type="ECO:0000256" key="1">
    <source>
        <dbReference type="ARBA" id="ARBA00003413"/>
    </source>
</evidence>
<evidence type="ECO:0000256" key="7">
    <source>
        <dbReference type="ARBA" id="ARBA00033210"/>
    </source>
</evidence>
<comment type="caution">
    <text evidence="10">The sequence shown here is derived from an EMBL/GenBank/DDBJ whole genome shotgun (WGS) entry which is preliminary data.</text>
</comment>
<evidence type="ECO:0000256" key="8">
    <source>
        <dbReference type="ARBA" id="ARBA00049417"/>
    </source>
</evidence>
<comment type="catalytic activity">
    <reaction evidence="8">
        <text>P(1),P(4)-bis(5'-adenosyl) tetraphosphate + H2O = 2 ADP + 2 H(+)</text>
        <dbReference type="Rhea" id="RHEA:24252"/>
        <dbReference type="ChEBI" id="CHEBI:15377"/>
        <dbReference type="ChEBI" id="CHEBI:15378"/>
        <dbReference type="ChEBI" id="CHEBI:58141"/>
        <dbReference type="ChEBI" id="CHEBI:456216"/>
        <dbReference type="EC" id="3.6.1.41"/>
    </reaction>
</comment>
<comment type="similarity">
    <text evidence="2">Belongs to the Ap4A hydrolase family.</text>
</comment>
<dbReference type="RefSeq" id="WP_227180128.1">
    <property type="nucleotide sequence ID" value="NZ_JAJBZT010000003.1"/>
</dbReference>
<dbReference type="Proteomes" id="UP001165395">
    <property type="component" value="Unassembled WGS sequence"/>
</dbReference>
<dbReference type="EC" id="3.6.1.41" evidence="3"/>
<reference evidence="10" key="1">
    <citation type="submission" date="2021-10" db="EMBL/GenBank/DDBJ databases">
        <title>The complete genome sequence of Leeia sp. TBRC 13508.</title>
        <authorList>
            <person name="Charoenyingcharoen P."/>
            <person name="Yukphan P."/>
        </authorList>
    </citation>
    <scope>NUCLEOTIDE SEQUENCE</scope>
    <source>
        <strain evidence="10">TBRC 13508</strain>
    </source>
</reference>
<dbReference type="InterPro" id="IPR029052">
    <property type="entry name" value="Metallo-depent_PP-like"/>
</dbReference>
<protein>
    <recommendedName>
        <fullName evidence="3">bis(5'-nucleosyl)-tetraphosphatase (symmetrical)</fullName>
        <ecNumber evidence="3">3.6.1.41</ecNumber>
    </recommendedName>
    <alternativeName>
        <fullName evidence="6">Ap4A hydrolase</fullName>
    </alternativeName>
    <alternativeName>
        <fullName evidence="5">Diadenosine 5',5'''-P1,P4-tetraphosphate pyrophosphohydrolase</fullName>
    </alternativeName>
    <alternativeName>
        <fullName evidence="7">Diadenosine tetraphosphatase</fullName>
    </alternativeName>
</protein>